<comment type="caution">
    <text evidence="2">The sequence shown here is derived from an EMBL/GenBank/DDBJ whole genome shotgun (WGS) entry which is preliminary data.</text>
</comment>
<evidence type="ECO:0000256" key="1">
    <source>
        <dbReference type="SAM" id="MobiDB-lite"/>
    </source>
</evidence>
<reference evidence="2" key="1">
    <citation type="journal article" date="2019" name="Sci. Rep.">
        <title>Draft genome of Tanacetum cinerariifolium, the natural source of mosquito coil.</title>
        <authorList>
            <person name="Yamashiro T."/>
            <person name="Shiraishi A."/>
            <person name="Satake H."/>
            <person name="Nakayama K."/>
        </authorList>
    </citation>
    <scope>NUCLEOTIDE SEQUENCE</scope>
</reference>
<feature type="non-terminal residue" evidence="2">
    <location>
        <position position="1"/>
    </location>
</feature>
<sequence>NLKIYFAVVISPTFMEANYEVLESFLRDLKIQVRDEDLRTKLDYYSEEYDEEREMELRLVERESDGMRPSKRRVEDGGSRGGNLT</sequence>
<organism evidence="2">
    <name type="scientific">Tanacetum cinerariifolium</name>
    <name type="common">Dalmatian daisy</name>
    <name type="synonym">Chrysanthemum cinerariifolium</name>
    <dbReference type="NCBI Taxonomy" id="118510"/>
    <lineage>
        <taxon>Eukaryota</taxon>
        <taxon>Viridiplantae</taxon>
        <taxon>Streptophyta</taxon>
        <taxon>Embryophyta</taxon>
        <taxon>Tracheophyta</taxon>
        <taxon>Spermatophyta</taxon>
        <taxon>Magnoliopsida</taxon>
        <taxon>eudicotyledons</taxon>
        <taxon>Gunneridae</taxon>
        <taxon>Pentapetalae</taxon>
        <taxon>asterids</taxon>
        <taxon>campanulids</taxon>
        <taxon>Asterales</taxon>
        <taxon>Asteraceae</taxon>
        <taxon>Asteroideae</taxon>
        <taxon>Anthemideae</taxon>
        <taxon>Anthemidinae</taxon>
        <taxon>Tanacetum</taxon>
    </lineage>
</organism>
<proteinExistence type="predicted"/>
<evidence type="ECO:0000313" key="2">
    <source>
        <dbReference type="EMBL" id="GFD46666.1"/>
    </source>
</evidence>
<gene>
    <name evidence="2" type="ORF">Tci_918635</name>
</gene>
<feature type="compositionally biased region" description="Basic and acidic residues" evidence="1">
    <location>
        <begin position="61"/>
        <end position="78"/>
    </location>
</feature>
<feature type="region of interest" description="Disordered" evidence="1">
    <location>
        <begin position="61"/>
        <end position="85"/>
    </location>
</feature>
<accession>A0A699WLV4</accession>
<name>A0A699WLV4_TANCI</name>
<dbReference type="AlphaFoldDB" id="A0A699WLV4"/>
<dbReference type="EMBL" id="BKCJ011680400">
    <property type="protein sequence ID" value="GFD46666.1"/>
    <property type="molecule type" value="Genomic_DNA"/>
</dbReference>
<protein>
    <submittedName>
        <fullName evidence="2">Uncharacterized protein</fullName>
    </submittedName>
</protein>